<dbReference type="GO" id="GO:0071555">
    <property type="term" value="P:cell wall organization"/>
    <property type="evidence" value="ECO:0007669"/>
    <property type="project" value="UniProtKB-KW"/>
</dbReference>
<evidence type="ECO:0000256" key="13">
    <source>
        <dbReference type="ARBA" id="ARBA00023316"/>
    </source>
</evidence>
<evidence type="ECO:0000256" key="4">
    <source>
        <dbReference type="ARBA" id="ARBA00010416"/>
    </source>
</evidence>
<dbReference type="OrthoDB" id="9809796at2"/>
<dbReference type="Pfam" id="PF02875">
    <property type="entry name" value="Mur_ligase_C"/>
    <property type="match status" value="1"/>
</dbReference>
<evidence type="ECO:0000256" key="3">
    <source>
        <dbReference type="ARBA" id="ARBA00004752"/>
    </source>
</evidence>
<keyword evidence="10 17" id="KW-0067">ATP-binding</keyword>
<feature type="domain" description="Mur ligase C-terminal" evidence="19">
    <location>
        <begin position="313"/>
        <end position="426"/>
    </location>
</feature>
<protein>
    <recommendedName>
        <fullName evidence="6 17">UDP-N-acetylmuramoylalanine--D-glutamate ligase</fullName>
        <ecNumber evidence="5 17">6.3.2.9</ecNumber>
    </recommendedName>
    <alternativeName>
        <fullName evidence="15 17">D-glutamic acid-adding enzyme</fullName>
    </alternativeName>
    <alternativeName>
        <fullName evidence="14 17">UDP-N-acetylmuramoyl-L-alanyl-D-glutamate synthetase</fullName>
    </alternativeName>
</protein>
<evidence type="ECO:0000259" key="19">
    <source>
        <dbReference type="Pfam" id="PF02875"/>
    </source>
</evidence>
<keyword evidence="12 17" id="KW-0573">Peptidoglycan synthesis</keyword>
<organism evidence="21 22">
    <name type="scientific">Fictibacillus arsenicus</name>
    <dbReference type="NCBI Taxonomy" id="255247"/>
    <lineage>
        <taxon>Bacteria</taxon>
        <taxon>Bacillati</taxon>
        <taxon>Bacillota</taxon>
        <taxon>Bacilli</taxon>
        <taxon>Bacillales</taxon>
        <taxon>Fictibacillaceae</taxon>
        <taxon>Fictibacillus</taxon>
    </lineage>
</organism>
<evidence type="ECO:0000256" key="14">
    <source>
        <dbReference type="ARBA" id="ARBA00030398"/>
    </source>
</evidence>
<evidence type="ECO:0000256" key="6">
    <source>
        <dbReference type="ARBA" id="ARBA00015655"/>
    </source>
</evidence>
<evidence type="ECO:0000313" key="22">
    <source>
        <dbReference type="Proteomes" id="UP000077412"/>
    </source>
</evidence>
<evidence type="ECO:0000256" key="12">
    <source>
        <dbReference type="ARBA" id="ARBA00022984"/>
    </source>
</evidence>
<keyword evidence="17 18" id="KW-0131">Cell cycle</keyword>
<dbReference type="AlphaFoldDB" id="A0A1B1Z4D1"/>
<dbReference type="SUPFAM" id="SSF51984">
    <property type="entry name" value="MurCD N-terminal domain"/>
    <property type="match status" value="1"/>
</dbReference>
<accession>A0A1B1Z4D1</accession>
<dbReference type="HAMAP" id="MF_00639">
    <property type="entry name" value="MurD"/>
    <property type="match status" value="1"/>
</dbReference>
<keyword evidence="7 17" id="KW-0963">Cytoplasm</keyword>
<keyword evidence="9 17" id="KW-0547">Nucleotide-binding</keyword>
<dbReference type="Gene3D" id="3.40.1190.10">
    <property type="entry name" value="Mur-like, catalytic domain"/>
    <property type="match status" value="1"/>
</dbReference>
<dbReference type="InterPro" id="IPR005762">
    <property type="entry name" value="MurD"/>
</dbReference>
<dbReference type="NCBIfam" id="TIGR01087">
    <property type="entry name" value="murD"/>
    <property type="match status" value="1"/>
</dbReference>
<sequence>MKNKEFFTGKNILIVGLAKSGFAAAKLLHSFGAHVTVNDRQPREGNAEAEMLEQIGISVECGGHPFSLLDDDIDFLVKNPGIPYENPLIAEAVKRKIPVYTEVEIAGLISEASIIAITGSNGKTTTTTLIGEMLKNSAKTPVVAGNIGTVFSEVAAKSTSDDILVAELSSFQLMGTEKFKPQISVFLNLFEAHLDYHGSVDEYGKAKAKITENQDKDDYVIYNADDERVTELMKHSKAKHIPFSVKRQLKEGAYIQESTLYFQDRKIIELKDIVLPGEHNLSNIMAAVAASMLAGASTEQIGKVLTTFAGVTHRLQYVCEVEGRRFYNDSKATNILATKAALSAFEKNVILLAGGLDRGNTFDDLIPSLKNVKVLVTFGQTAEKMADAGRQAGIETIKRADNVEEAVPVAYSHSKDGDVILLSPACASWDQYKTFEQRGDMFINSVHKLK</sequence>
<dbReference type="Pfam" id="PF21799">
    <property type="entry name" value="MurD-like_N"/>
    <property type="match status" value="1"/>
</dbReference>
<evidence type="ECO:0000256" key="1">
    <source>
        <dbReference type="ARBA" id="ARBA00002734"/>
    </source>
</evidence>
<evidence type="ECO:0000256" key="15">
    <source>
        <dbReference type="ARBA" id="ARBA00032324"/>
    </source>
</evidence>
<gene>
    <name evidence="17 21" type="primary">murD</name>
    <name evidence="21" type="ORF">ABE41_009230</name>
</gene>
<dbReference type="RefSeq" id="WP_066289167.1">
    <property type="nucleotide sequence ID" value="NZ_CP016761.1"/>
</dbReference>
<comment type="function">
    <text evidence="1 17 18">Cell wall formation. Catalyzes the addition of glutamate to the nucleotide precursor UDP-N-acetylmuramoyl-L-alanine (UMA).</text>
</comment>
<dbReference type="Gene3D" id="3.40.50.720">
    <property type="entry name" value="NAD(P)-binding Rossmann-like Domain"/>
    <property type="match status" value="1"/>
</dbReference>
<evidence type="ECO:0000256" key="11">
    <source>
        <dbReference type="ARBA" id="ARBA00022960"/>
    </source>
</evidence>
<keyword evidence="17 18" id="KW-0132">Cell division</keyword>
<dbReference type="UniPathway" id="UPA00219"/>
<evidence type="ECO:0000256" key="2">
    <source>
        <dbReference type="ARBA" id="ARBA00004496"/>
    </source>
</evidence>
<dbReference type="PANTHER" id="PTHR43692">
    <property type="entry name" value="UDP-N-ACETYLMURAMOYLALANINE--D-GLUTAMATE LIGASE"/>
    <property type="match status" value="1"/>
</dbReference>
<comment type="catalytic activity">
    <reaction evidence="16 17 18">
        <text>UDP-N-acetyl-alpha-D-muramoyl-L-alanine + D-glutamate + ATP = UDP-N-acetyl-alpha-D-muramoyl-L-alanyl-D-glutamate + ADP + phosphate + H(+)</text>
        <dbReference type="Rhea" id="RHEA:16429"/>
        <dbReference type="ChEBI" id="CHEBI:15378"/>
        <dbReference type="ChEBI" id="CHEBI:29986"/>
        <dbReference type="ChEBI" id="CHEBI:30616"/>
        <dbReference type="ChEBI" id="CHEBI:43474"/>
        <dbReference type="ChEBI" id="CHEBI:83898"/>
        <dbReference type="ChEBI" id="CHEBI:83900"/>
        <dbReference type="ChEBI" id="CHEBI:456216"/>
        <dbReference type="EC" id="6.3.2.9"/>
    </reaction>
</comment>
<dbReference type="GO" id="GO:0051301">
    <property type="term" value="P:cell division"/>
    <property type="evidence" value="ECO:0007669"/>
    <property type="project" value="UniProtKB-KW"/>
</dbReference>
<dbReference type="EC" id="6.3.2.9" evidence="5 17"/>
<dbReference type="EMBL" id="CP016761">
    <property type="protein sequence ID" value="ANX12189.1"/>
    <property type="molecule type" value="Genomic_DNA"/>
</dbReference>
<evidence type="ECO:0000256" key="18">
    <source>
        <dbReference type="RuleBase" id="RU003664"/>
    </source>
</evidence>
<evidence type="ECO:0000256" key="17">
    <source>
        <dbReference type="HAMAP-Rule" id="MF_00639"/>
    </source>
</evidence>
<dbReference type="Gene3D" id="3.90.190.20">
    <property type="entry name" value="Mur ligase, C-terminal domain"/>
    <property type="match status" value="1"/>
</dbReference>
<dbReference type="InterPro" id="IPR013221">
    <property type="entry name" value="Mur_ligase_cen"/>
</dbReference>
<feature type="domain" description="Mur ligase central" evidence="20">
    <location>
        <begin position="117"/>
        <end position="290"/>
    </location>
</feature>
<dbReference type="PANTHER" id="PTHR43692:SF1">
    <property type="entry name" value="UDP-N-ACETYLMURAMOYLALANINE--D-GLUTAMATE LIGASE"/>
    <property type="match status" value="1"/>
</dbReference>
<reference evidence="21 22" key="1">
    <citation type="submission" date="2016-08" db="EMBL/GenBank/DDBJ databases">
        <title>Complete genome sequence of Fictibacillus arsenicus G25-54, a strain with toxicity to nematodes and a potential arsenic-resistance activity.</title>
        <authorList>
            <person name="Zheng Z."/>
        </authorList>
    </citation>
    <scope>NUCLEOTIDE SEQUENCE [LARGE SCALE GENOMIC DNA]</scope>
    <source>
        <strain evidence="21 22">G25-54</strain>
    </source>
</reference>
<evidence type="ECO:0000313" key="21">
    <source>
        <dbReference type="EMBL" id="ANX12189.1"/>
    </source>
</evidence>
<evidence type="ECO:0000256" key="7">
    <source>
        <dbReference type="ARBA" id="ARBA00022490"/>
    </source>
</evidence>
<evidence type="ECO:0000256" key="8">
    <source>
        <dbReference type="ARBA" id="ARBA00022598"/>
    </source>
</evidence>
<comment type="pathway">
    <text evidence="3 17 18">Cell wall biogenesis; peptidoglycan biosynthesis.</text>
</comment>
<comment type="similarity">
    <text evidence="4 17">Belongs to the MurCDEF family.</text>
</comment>
<evidence type="ECO:0000259" key="20">
    <source>
        <dbReference type="Pfam" id="PF08245"/>
    </source>
</evidence>
<keyword evidence="11 17" id="KW-0133">Cell shape</keyword>
<dbReference type="GO" id="GO:0005737">
    <property type="term" value="C:cytoplasm"/>
    <property type="evidence" value="ECO:0007669"/>
    <property type="project" value="UniProtKB-SubCell"/>
</dbReference>
<keyword evidence="22" id="KW-1185">Reference proteome</keyword>
<dbReference type="GO" id="GO:0008764">
    <property type="term" value="F:UDP-N-acetylmuramoylalanine-D-glutamate ligase activity"/>
    <property type="evidence" value="ECO:0007669"/>
    <property type="project" value="UniProtKB-UniRule"/>
</dbReference>
<dbReference type="Pfam" id="PF08245">
    <property type="entry name" value="Mur_ligase_M"/>
    <property type="match status" value="1"/>
</dbReference>
<dbReference type="SUPFAM" id="SSF53623">
    <property type="entry name" value="MurD-like peptide ligases, catalytic domain"/>
    <property type="match status" value="1"/>
</dbReference>
<name>A0A1B1Z4D1_9BACL</name>
<comment type="subcellular location">
    <subcellularLocation>
        <location evidence="2 17 18">Cytoplasm</location>
    </subcellularLocation>
</comment>
<dbReference type="Proteomes" id="UP000077412">
    <property type="component" value="Chromosome"/>
</dbReference>
<keyword evidence="8 17" id="KW-0436">Ligase</keyword>
<dbReference type="InterPro" id="IPR004101">
    <property type="entry name" value="Mur_ligase_C"/>
</dbReference>
<keyword evidence="13 17" id="KW-0961">Cell wall biogenesis/degradation</keyword>
<feature type="binding site" evidence="17">
    <location>
        <begin position="119"/>
        <end position="125"/>
    </location>
    <ligand>
        <name>ATP</name>
        <dbReference type="ChEBI" id="CHEBI:30616"/>
    </ligand>
</feature>
<dbReference type="STRING" id="255247.ABE41_009230"/>
<evidence type="ECO:0000256" key="16">
    <source>
        <dbReference type="ARBA" id="ARBA00047632"/>
    </source>
</evidence>
<dbReference type="GO" id="GO:0009252">
    <property type="term" value="P:peptidoglycan biosynthetic process"/>
    <property type="evidence" value="ECO:0007669"/>
    <property type="project" value="UniProtKB-UniRule"/>
</dbReference>
<dbReference type="SUPFAM" id="SSF53244">
    <property type="entry name" value="MurD-like peptide ligases, peptide-binding domain"/>
    <property type="match status" value="1"/>
</dbReference>
<proteinExistence type="inferred from homology"/>
<evidence type="ECO:0000256" key="9">
    <source>
        <dbReference type="ARBA" id="ARBA00022741"/>
    </source>
</evidence>
<dbReference type="InterPro" id="IPR036565">
    <property type="entry name" value="Mur-like_cat_sf"/>
</dbReference>
<evidence type="ECO:0000256" key="5">
    <source>
        <dbReference type="ARBA" id="ARBA00012212"/>
    </source>
</evidence>
<dbReference type="InterPro" id="IPR036615">
    <property type="entry name" value="Mur_ligase_C_dom_sf"/>
</dbReference>
<dbReference type="GO" id="GO:0005524">
    <property type="term" value="F:ATP binding"/>
    <property type="evidence" value="ECO:0007669"/>
    <property type="project" value="UniProtKB-UniRule"/>
</dbReference>
<dbReference type="GO" id="GO:0008360">
    <property type="term" value="P:regulation of cell shape"/>
    <property type="evidence" value="ECO:0007669"/>
    <property type="project" value="UniProtKB-KW"/>
</dbReference>
<dbReference type="KEGG" id="far:ABE41_009230"/>
<evidence type="ECO:0000256" key="10">
    <source>
        <dbReference type="ARBA" id="ARBA00022840"/>
    </source>
</evidence>